<reference evidence="2 3" key="1">
    <citation type="submission" date="2018-05" db="EMBL/GenBank/DDBJ databases">
        <authorList>
            <person name="Lanie J.A."/>
            <person name="Ng W.-L."/>
            <person name="Kazmierczak K.M."/>
            <person name="Andrzejewski T.M."/>
            <person name="Davidsen T.M."/>
            <person name="Wayne K.J."/>
            <person name="Tettelin H."/>
            <person name="Glass J.I."/>
            <person name="Rusch D."/>
            <person name="Podicherti R."/>
            <person name="Tsui H.-C.T."/>
            <person name="Winkler M.E."/>
        </authorList>
    </citation>
    <scope>NUCLEOTIDE SEQUENCE [LARGE SCALE GENOMIC DNA]</scope>
    <source>
        <strain evidence="2 3">BUT-10</strain>
    </source>
</reference>
<accession>A0A328BP49</accession>
<gene>
    <name evidence="2" type="ORF">DJ019_01990</name>
</gene>
<organism evidence="2 3">
    <name type="scientific">Phenylobacterium kunshanense</name>
    <dbReference type="NCBI Taxonomy" id="1445034"/>
    <lineage>
        <taxon>Bacteria</taxon>
        <taxon>Pseudomonadati</taxon>
        <taxon>Pseudomonadota</taxon>
        <taxon>Alphaproteobacteria</taxon>
        <taxon>Caulobacterales</taxon>
        <taxon>Caulobacteraceae</taxon>
        <taxon>Phenylobacterium</taxon>
    </lineage>
</organism>
<dbReference type="PANTHER" id="PTHR43300:SF10">
    <property type="entry name" value="2,3,4,5-TETRAHYDROPYRIDINE-2,6-DICARBOXYLATE N-ACETYLTRANSFERASE"/>
    <property type="match status" value="1"/>
</dbReference>
<proteinExistence type="inferred from homology"/>
<dbReference type="InterPro" id="IPR050179">
    <property type="entry name" value="Trans_hexapeptide_repeat"/>
</dbReference>
<dbReference type="InterPro" id="IPR001451">
    <property type="entry name" value="Hexapep"/>
</dbReference>
<dbReference type="Proteomes" id="UP000249524">
    <property type="component" value="Unassembled WGS sequence"/>
</dbReference>
<dbReference type="RefSeq" id="WP_111274299.1">
    <property type="nucleotide sequence ID" value="NZ_QFYS01000001.1"/>
</dbReference>
<dbReference type="PANTHER" id="PTHR43300">
    <property type="entry name" value="ACETYLTRANSFERASE"/>
    <property type="match status" value="1"/>
</dbReference>
<keyword evidence="3" id="KW-1185">Reference proteome</keyword>
<comment type="caution">
    <text evidence="2">The sequence shown here is derived from an EMBL/GenBank/DDBJ whole genome shotgun (WGS) entry which is preliminary data.</text>
</comment>
<dbReference type="InterPro" id="IPR011004">
    <property type="entry name" value="Trimer_LpxA-like_sf"/>
</dbReference>
<sequence>MSLIDHKAGCAVGDGVNVCTCGALNAFIAGRGGVHPSAFIHPLAHVDGTCGVNADVKVWQFASVTRGTVLGPGCSVAPFAVLDGPKIGARSIISMHVAMGPGFEIGSDVFVGPNVTLCNDAWPRADKTGWDAEPYRSGRLVSVVVEDGASIGANAVILPGVTLGNGCMVAAGAVCGRDVPAEHLFRRDGQVVPIHPSARNRMKAARVNFAGAEAA</sequence>
<evidence type="ECO:0000313" key="2">
    <source>
        <dbReference type="EMBL" id="RAK68807.1"/>
    </source>
</evidence>
<evidence type="ECO:0000313" key="3">
    <source>
        <dbReference type="Proteomes" id="UP000249524"/>
    </source>
</evidence>
<protein>
    <submittedName>
        <fullName evidence="2">N-acetyltransferase</fullName>
    </submittedName>
</protein>
<dbReference type="Pfam" id="PF00132">
    <property type="entry name" value="Hexapep"/>
    <property type="match status" value="1"/>
</dbReference>
<dbReference type="AlphaFoldDB" id="A0A328BP49"/>
<dbReference type="Gene3D" id="2.160.10.10">
    <property type="entry name" value="Hexapeptide repeat proteins"/>
    <property type="match status" value="1"/>
</dbReference>
<evidence type="ECO:0000256" key="1">
    <source>
        <dbReference type="ARBA" id="ARBA00007274"/>
    </source>
</evidence>
<dbReference type="SUPFAM" id="SSF51161">
    <property type="entry name" value="Trimeric LpxA-like enzymes"/>
    <property type="match status" value="1"/>
</dbReference>
<dbReference type="EMBL" id="QFYS01000001">
    <property type="protein sequence ID" value="RAK68807.1"/>
    <property type="molecule type" value="Genomic_DNA"/>
</dbReference>
<dbReference type="GO" id="GO:0016740">
    <property type="term" value="F:transferase activity"/>
    <property type="evidence" value="ECO:0007669"/>
    <property type="project" value="UniProtKB-KW"/>
</dbReference>
<comment type="similarity">
    <text evidence="1">Belongs to the transferase hexapeptide repeat family.</text>
</comment>
<keyword evidence="2" id="KW-0808">Transferase</keyword>
<name>A0A328BP49_9CAUL</name>
<dbReference type="OrthoDB" id="9815592at2"/>